<dbReference type="EC" id="5.2.1.8" evidence="3"/>
<evidence type="ECO:0000259" key="5">
    <source>
        <dbReference type="PROSITE" id="PS50072"/>
    </source>
</evidence>
<dbReference type="PRINTS" id="PR00153">
    <property type="entry name" value="CSAPPISMRASE"/>
</dbReference>
<comment type="function">
    <text evidence="3">PPIases accelerate the folding of proteins. It catalyzes the cis-trans isomerization of proline imidic peptide bonds in oligopeptides.</text>
</comment>
<protein>
    <recommendedName>
        <fullName evidence="3">Peptidyl-prolyl cis-trans isomerase</fullName>
        <shortName evidence="3">PPIase</shortName>
        <ecNumber evidence="3">5.2.1.8</ecNumber>
    </recommendedName>
</protein>
<feature type="region of interest" description="Disordered" evidence="4">
    <location>
        <begin position="53"/>
        <end position="73"/>
    </location>
</feature>
<dbReference type="PANTHER" id="PTHR45625:SF4">
    <property type="entry name" value="PEPTIDYLPROLYL ISOMERASE DOMAIN AND WD REPEAT-CONTAINING PROTEIN 1"/>
    <property type="match status" value="1"/>
</dbReference>
<comment type="similarity">
    <text evidence="3">Belongs to the cyclophilin-type PPIase family.</text>
</comment>
<name>A0A0G0UAQ6_9BACT</name>
<dbReference type="CDD" id="cd00317">
    <property type="entry name" value="cyclophilin"/>
    <property type="match status" value="1"/>
</dbReference>
<comment type="caution">
    <text evidence="6">The sequence shown here is derived from an EMBL/GenBank/DDBJ whole genome shotgun (WGS) entry which is preliminary data.</text>
</comment>
<evidence type="ECO:0000313" key="7">
    <source>
        <dbReference type="Proteomes" id="UP000034854"/>
    </source>
</evidence>
<evidence type="ECO:0000256" key="2">
    <source>
        <dbReference type="ARBA" id="ARBA00023235"/>
    </source>
</evidence>
<dbReference type="InterPro" id="IPR002130">
    <property type="entry name" value="Cyclophilin-type_PPIase_dom"/>
</dbReference>
<dbReference type="Pfam" id="PF00160">
    <property type="entry name" value="Pro_isomerase"/>
    <property type="match status" value="1"/>
</dbReference>
<dbReference type="PANTHER" id="PTHR45625">
    <property type="entry name" value="PEPTIDYL-PROLYL CIS-TRANS ISOMERASE-RELATED"/>
    <property type="match status" value="1"/>
</dbReference>
<dbReference type="Proteomes" id="UP000034854">
    <property type="component" value="Unassembled WGS sequence"/>
</dbReference>
<dbReference type="PATRIC" id="fig|1618409.3.peg.835"/>
<dbReference type="GO" id="GO:0003755">
    <property type="term" value="F:peptidyl-prolyl cis-trans isomerase activity"/>
    <property type="evidence" value="ECO:0007669"/>
    <property type="project" value="UniProtKB-UniRule"/>
</dbReference>
<gene>
    <name evidence="6" type="ORF">UU34_C0022G0008</name>
</gene>
<dbReference type="Gene3D" id="2.40.100.10">
    <property type="entry name" value="Cyclophilin-like"/>
    <property type="match status" value="1"/>
</dbReference>
<dbReference type="EMBL" id="LCAG01000022">
    <property type="protein sequence ID" value="KKR86073.1"/>
    <property type="molecule type" value="Genomic_DNA"/>
</dbReference>
<dbReference type="InterPro" id="IPR029000">
    <property type="entry name" value="Cyclophilin-like_dom_sf"/>
</dbReference>
<accession>A0A0G0UAQ6</accession>
<dbReference type="InterPro" id="IPR044666">
    <property type="entry name" value="Cyclophilin_A-like"/>
</dbReference>
<evidence type="ECO:0000256" key="1">
    <source>
        <dbReference type="ARBA" id="ARBA00023110"/>
    </source>
</evidence>
<organism evidence="6 7">
    <name type="scientific">Candidatus Curtissbacteria bacterium GW2011_GWA1_41_11</name>
    <dbReference type="NCBI Taxonomy" id="1618409"/>
    <lineage>
        <taxon>Bacteria</taxon>
        <taxon>Candidatus Curtissiibacteriota</taxon>
    </lineage>
</organism>
<dbReference type="AlphaFoldDB" id="A0A0G0UAQ6"/>
<dbReference type="SUPFAM" id="SSF50891">
    <property type="entry name" value="Cyclophilin-like"/>
    <property type="match status" value="1"/>
</dbReference>
<evidence type="ECO:0000256" key="3">
    <source>
        <dbReference type="RuleBase" id="RU363019"/>
    </source>
</evidence>
<evidence type="ECO:0000256" key="4">
    <source>
        <dbReference type="SAM" id="MobiDB-lite"/>
    </source>
</evidence>
<evidence type="ECO:0000313" key="6">
    <source>
        <dbReference type="EMBL" id="KKR86073.1"/>
    </source>
</evidence>
<dbReference type="PROSITE" id="PS50072">
    <property type="entry name" value="CSA_PPIASE_2"/>
    <property type="match status" value="1"/>
</dbReference>
<comment type="catalytic activity">
    <reaction evidence="3">
        <text>[protein]-peptidylproline (omega=180) = [protein]-peptidylproline (omega=0)</text>
        <dbReference type="Rhea" id="RHEA:16237"/>
        <dbReference type="Rhea" id="RHEA-COMP:10747"/>
        <dbReference type="Rhea" id="RHEA-COMP:10748"/>
        <dbReference type="ChEBI" id="CHEBI:83833"/>
        <dbReference type="ChEBI" id="CHEBI:83834"/>
        <dbReference type="EC" id="5.2.1.8"/>
    </reaction>
</comment>
<reference evidence="6 7" key="1">
    <citation type="journal article" date="2015" name="Nature">
        <title>rRNA introns, odd ribosomes, and small enigmatic genomes across a large radiation of phyla.</title>
        <authorList>
            <person name="Brown C.T."/>
            <person name="Hug L.A."/>
            <person name="Thomas B.C."/>
            <person name="Sharon I."/>
            <person name="Castelle C.J."/>
            <person name="Singh A."/>
            <person name="Wilkins M.J."/>
            <person name="Williams K.H."/>
            <person name="Banfield J.F."/>
        </authorList>
    </citation>
    <scope>NUCLEOTIDE SEQUENCE [LARGE SCALE GENOMIC DNA]</scope>
</reference>
<feature type="domain" description="PPIase cyclophilin-type" evidence="5">
    <location>
        <begin position="87"/>
        <end position="203"/>
    </location>
</feature>
<keyword evidence="2 3" id="KW-0413">Isomerase</keyword>
<keyword evidence="1 3" id="KW-0697">Rotamase</keyword>
<proteinExistence type="inferred from homology"/>
<sequence length="215" mass="23129">MKNLAISASVLVVVVIAIFLFASKGKNTNDTFIPSPTPVASPSVAIINKNQKTNPNTLGKKLYPNPPSPLPQSEIEGKKAVIETDKGQFTIELSPDTPLTSSNFIFLAQEKFYDGLTFHRREEGFVIQGGDPRGDGTGGPGYAFADEPVIGDYLRGVVAMANAGPNTNGSQFFIMLKDHPELPKNYTIFGKVIEGMDVVDKIEVGDSILKLSVSN</sequence>